<dbReference type="HOGENOM" id="CLU_317079_0_0_0"/>
<dbReference type="EMBL" id="CP007139">
    <property type="protein sequence ID" value="AIE86466.1"/>
    <property type="molecule type" value="Genomic_DNA"/>
</dbReference>
<gene>
    <name evidence="1" type="ORF">OP10G_3098</name>
</gene>
<keyword evidence="2" id="KW-1185">Reference proteome</keyword>
<evidence type="ECO:0000313" key="1">
    <source>
        <dbReference type="EMBL" id="AIE86466.1"/>
    </source>
</evidence>
<reference evidence="1 2" key="1">
    <citation type="journal article" date="2014" name="PLoS ONE">
        <title>The first complete genome sequence of the class fimbriimonadia in the phylum armatimonadetes.</title>
        <authorList>
            <person name="Hu Z.Y."/>
            <person name="Wang Y.Z."/>
            <person name="Im W.T."/>
            <person name="Wang S.Y."/>
            <person name="Zhao G.P."/>
            <person name="Zheng H.J."/>
            <person name="Quan Z.X."/>
        </authorList>
    </citation>
    <scope>NUCLEOTIDE SEQUENCE [LARGE SCALE GENOMIC DNA]</scope>
    <source>
        <strain evidence="1">Gsoil 348</strain>
    </source>
</reference>
<proteinExistence type="predicted"/>
<dbReference type="STRING" id="661478.OP10G_3098"/>
<dbReference type="Proteomes" id="UP000027982">
    <property type="component" value="Chromosome"/>
</dbReference>
<sequence>MSAFREYAILNAIRHEAGPLSVVQRVDLPPGHPLTYIAESAKDLLGTSPEIYLVSNCRPVHFVLSGFGNPIVCISERFIDHTAVFAGFFADERYHTGALIGVLDSCVHNVCSRLMAELTLDKDPARAISMQLDSHQYARLHLPFDHAGLEALDSDNAIWTFCIWGFAFAHELCHVSPEKFELGTPQELARDVETAWHAKDQDIEEARSEHPSGRRTGGLSEVLPLEVAKQDVFEGNTLLFHGRLNEEIFADVAACIILHNSIIAASKDGFEQLELRRFTFYTGSIVIANHYLAHMNDLCLASTAVPSEALYEGVRRKIADTVRQIYVARRLIEMLERVTGPEEAFQTVKGLFDEISNRVRKVDPAVSASTRDAPYCEPIGSRLRSGGEKSLSRKLSLEWDGFLRRAQSQVGPLPSLADVEKMHGFGFFHREDVQGSWDEIEQILSSIDPAVENPAWILRFLDIWSQAFPHVREDLRDELLEKAENPVWEFTTLQLAAWNRIPTDESLIVLALGERFDTPWAGPRDLLAGLLLARSDLADAALRKLRQAKAALQKGTVDWARAHLEEGIIIAEQAETREEKLEALRLLETARTEGLEYGSRQYASCRIAEGRIYLALADLRDEPETSLRTAQRIFNEVRYEALQMNSQFTVVSLLQEANALMALAEFDGVQAALDARRLYTLAEQSLPEDDTPAREECKRLQSLALDLSNLVLHEQRKTKEEFGQDPLLHIAAEIDLERSWNLDLIEGRLAALDDFRPANLLNEVQFGALSPERLAATTYLLLHIDALDPQLQGVLTIVAFEQFMGRALRQCSGRPLARVLVQCARNFVTAPEEVRLRFADGGLVSWHRIAFNVTPNPIPDEQGRLQAAARFYAVARQVLGSALDKDWTAPLQEESKVLARLGYPNESNSLAALAKHLEA</sequence>
<dbReference type="RefSeq" id="WP_025229568.1">
    <property type="nucleotide sequence ID" value="NZ_CP007139.1"/>
</dbReference>
<name>A0A068NSQ3_FIMGI</name>
<organism evidence="1 2">
    <name type="scientific">Fimbriimonas ginsengisoli Gsoil 348</name>
    <dbReference type="NCBI Taxonomy" id="661478"/>
    <lineage>
        <taxon>Bacteria</taxon>
        <taxon>Bacillati</taxon>
        <taxon>Armatimonadota</taxon>
        <taxon>Fimbriimonadia</taxon>
        <taxon>Fimbriimonadales</taxon>
        <taxon>Fimbriimonadaceae</taxon>
        <taxon>Fimbriimonas</taxon>
    </lineage>
</organism>
<dbReference type="KEGG" id="fgi:OP10G_3098"/>
<protein>
    <submittedName>
        <fullName evidence="1">Uncharacterized protein</fullName>
    </submittedName>
</protein>
<dbReference type="AlphaFoldDB" id="A0A068NSQ3"/>
<accession>A0A068NSQ3</accession>
<evidence type="ECO:0000313" key="2">
    <source>
        <dbReference type="Proteomes" id="UP000027982"/>
    </source>
</evidence>